<keyword evidence="4 11" id="KW-0808">Transferase</keyword>
<name>A0A1I0MZY5_9EURY</name>
<dbReference type="GO" id="GO:0008610">
    <property type="term" value="P:lipid biosynthetic process"/>
    <property type="evidence" value="ECO:0007669"/>
    <property type="project" value="UniProtKB-ARBA"/>
</dbReference>
<dbReference type="OrthoDB" id="157326at2157"/>
<dbReference type="AlphaFoldDB" id="A0A1I0MZY5"/>
<dbReference type="GO" id="GO:0005886">
    <property type="term" value="C:plasma membrane"/>
    <property type="evidence" value="ECO:0007669"/>
    <property type="project" value="UniProtKB-SubCell"/>
</dbReference>
<dbReference type="Proteomes" id="UP000198518">
    <property type="component" value="Unassembled WGS sequence"/>
</dbReference>
<organism evidence="11 12">
    <name type="scientific">Halobacterium jilantaiense</name>
    <dbReference type="NCBI Taxonomy" id="355548"/>
    <lineage>
        <taxon>Archaea</taxon>
        <taxon>Methanobacteriati</taxon>
        <taxon>Methanobacteriota</taxon>
        <taxon>Stenosarchaea group</taxon>
        <taxon>Halobacteria</taxon>
        <taxon>Halobacteriales</taxon>
        <taxon>Halobacteriaceae</taxon>
        <taxon>Halobacterium</taxon>
    </lineage>
</organism>
<dbReference type="STRING" id="355548.SAMN04487945_0507"/>
<dbReference type="InterPro" id="IPR050297">
    <property type="entry name" value="LipidA_mod_glycosyltrf_83"/>
</dbReference>
<comment type="subcellular location">
    <subcellularLocation>
        <location evidence="1">Cell membrane</location>
        <topology evidence="1">Multi-pass membrane protein</topology>
    </subcellularLocation>
</comment>
<feature type="transmembrane region" description="Helical" evidence="8">
    <location>
        <begin position="371"/>
        <end position="392"/>
    </location>
</feature>
<keyword evidence="5 8" id="KW-0812">Transmembrane</keyword>
<evidence type="ECO:0000256" key="2">
    <source>
        <dbReference type="ARBA" id="ARBA00022475"/>
    </source>
</evidence>
<dbReference type="EMBL" id="FOJA01000001">
    <property type="protein sequence ID" value="SEV94390.1"/>
    <property type="molecule type" value="Genomic_DNA"/>
</dbReference>
<dbReference type="GO" id="GO:0016763">
    <property type="term" value="F:pentosyltransferase activity"/>
    <property type="evidence" value="ECO:0007669"/>
    <property type="project" value="TreeGrafter"/>
</dbReference>
<evidence type="ECO:0000256" key="1">
    <source>
        <dbReference type="ARBA" id="ARBA00004651"/>
    </source>
</evidence>
<sequence length="680" mass="71446">MVRLRRLAASPLAPVALAAAAAVAAYAVSVLVFPYHSLNHDEAVYLQQAAMLLDGRLFLQPPVEDAFRPWFFVESARGLYPKYAPPTAAVYALGELAGSFRYALPAVAGATVALLYGVVREAWDRRTAAVAAVATLASPLFVVQSGVFLPYAPTTMLNLAFALAYFRAERTGSARLDALAGLAVGLAFFARPYTAVLFAVPFIGHAVWTLQTPLRETLRERTVDTLVVRRAATAGLGLAGVAGTLGYNAVVTGDPTVFPYQAFAPLDGLGFGHREILGYEQDYTVWLALRSNAEVVGTFLLDWAPFGVAGSLLAAAGLFVSRRRGWTWQQRVLAGVVGSVVVGNLAFWGNRNVLGGLADHSDGLVSALGPYYHYDLLVPASAFAAVGLLAVVDRVRRTARSRLDGRRATAVLVAALLVASAVLGASAATATGSKLQANADVTADYETAYEPFEPEPPQNAVVLLPDPYGDWLNHPFQALRNDPGFDGETLYALDDHALDAAAAYPDRALYRYSYRGTWTPGTGDPVDPVLREVAAASGETVTVDASFGLPSWTAGASITVESGDGRAFYTLDDAASREAGSLSVVVADGRVRAAGAVTPSGNASVPLAGDVTVTVLVDGGYGAGFQYRLDVPVAASTDGYRALSPQLELCTDLRNCGGASAYVDGVGPEGTWLNATVDGT</sequence>
<evidence type="ECO:0000256" key="4">
    <source>
        <dbReference type="ARBA" id="ARBA00022679"/>
    </source>
</evidence>
<evidence type="ECO:0000256" key="3">
    <source>
        <dbReference type="ARBA" id="ARBA00022676"/>
    </source>
</evidence>
<feature type="transmembrane region" description="Helical" evidence="8">
    <location>
        <begin position="408"/>
        <end position="428"/>
    </location>
</feature>
<keyword evidence="2" id="KW-1003">Cell membrane</keyword>
<gene>
    <name evidence="11" type="ORF">SAMN04487945_0507</name>
</gene>
<feature type="domain" description="Glycosyltransferase RgtA/B/C/D-like" evidence="9">
    <location>
        <begin position="107"/>
        <end position="211"/>
    </location>
</feature>
<proteinExistence type="predicted"/>
<evidence type="ECO:0000259" key="9">
    <source>
        <dbReference type="Pfam" id="PF13231"/>
    </source>
</evidence>
<evidence type="ECO:0000256" key="8">
    <source>
        <dbReference type="SAM" id="Phobius"/>
    </source>
</evidence>
<evidence type="ECO:0000256" key="6">
    <source>
        <dbReference type="ARBA" id="ARBA00022989"/>
    </source>
</evidence>
<evidence type="ECO:0000256" key="7">
    <source>
        <dbReference type="ARBA" id="ARBA00023136"/>
    </source>
</evidence>
<feature type="domain" description="DUF7846" evidence="10">
    <location>
        <begin position="460"/>
        <end position="629"/>
    </location>
</feature>
<keyword evidence="7 8" id="KW-0472">Membrane</keyword>
<keyword evidence="12" id="KW-1185">Reference proteome</keyword>
<dbReference type="InterPro" id="IPR057168">
    <property type="entry name" value="DUF7846"/>
</dbReference>
<dbReference type="PANTHER" id="PTHR33908">
    <property type="entry name" value="MANNOSYLTRANSFERASE YKCB-RELATED"/>
    <property type="match status" value="1"/>
</dbReference>
<evidence type="ECO:0000259" key="10">
    <source>
        <dbReference type="Pfam" id="PF25230"/>
    </source>
</evidence>
<feature type="transmembrane region" description="Helical" evidence="8">
    <location>
        <begin position="178"/>
        <end position="203"/>
    </location>
</feature>
<dbReference type="InterPro" id="IPR038731">
    <property type="entry name" value="RgtA/B/C-like"/>
</dbReference>
<feature type="transmembrane region" description="Helical" evidence="8">
    <location>
        <begin position="126"/>
        <end position="142"/>
    </location>
</feature>
<keyword evidence="6 8" id="KW-1133">Transmembrane helix</keyword>
<dbReference type="Pfam" id="PF25230">
    <property type="entry name" value="DUF7846"/>
    <property type="match status" value="1"/>
</dbReference>
<evidence type="ECO:0000313" key="11">
    <source>
        <dbReference type="EMBL" id="SEV94390.1"/>
    </source>
</evidence>
<reference evidence="11 12" key="1">
    <citation type="submission" date="2016-10" db="EMBL/GenBank/DDBJ databases">
        <authorList>
            <person name="de Groot N.N."/>
        </authorList>
    </citation>
    <scope>NUCLEOTIDE SEQUENCE [LARGE SCALE GENOMIC DNA]</scope>
    <source>
        <strain evidence="11 12">CGMCC 1.5337</strain>
    </source>
</reference>
<dbReference type="Pfam" id="PF13231">
    <property type="entry name" value="PMT_2"/>
    <property type="match status" value="1"/>
</dbReference>
<keyword evidence="3 11" id="KW-0328">Glycosyltransferase</keyword>
<protein>
    <submittedName>
        <fullName evidence="11">Dolichyl-phosphate-mannose-protein mannosyltransferase</fullName>
    </submittedName>
</protein>
<feature type="transmembrane region" description="Helical" evidence="8">
    <location>
        <begin position="100"/>
        <end position="119"/>
    </location>
</feature>
<dbReference type="PANTHER" id="PTHR33908:SF11">
    <property type="entry name" value="MEMBRANE PROTEIN"/>
    <property type="match status" value="1"/>
</dbReference>
<accession>A0A1I0MZY5</accession>
<evidence type="ECO:0000313" key="12">
    <source>
        <dbReference type="Proteomes" id="UP000198518"/>
    </source>
</evidence>
<feature type="transmembrane region" description="Helical" evidence="8">
    <location>
        <begin position="303"/>
        <end position="320"/>
    </location>
</feature>
<dbReference type="RefSeq" id="WP_089667748.1">
    <property type="nucleotide sequence ID" value="NZ_FOJA01000001.1"/>
</dbReference>
<feature type="transmembrane region" description="Helical" evidence="8">
    <location>
        <begin position="332"/>
        <end position="351"/>
    </location>
</feature>
<evidence type="ECO:0000256" key="5">
    <source>
        <dbReference type="ARBA" id="ARBA00022692"/>
    </source>
</evidence>